<keyword evidence="4" id="KW-0862">Zinc</keyword>
<keyword evidence="3" id="KW-0479">Metal-binding</keyword>
<dbReference type="Pfam" id="PF02067">
    <property type="entry name" value="Metallothio_5"/>
    <property type="match status" value="1"/>
</dbReference>
<dbReference type="GeneID" id="6574951"/>
<dbReference type="GO" id="GO:0046872">
    <property type="term" value="F:metal ion binding"/>
    <property type="evidence" value="ECO:0007669"/>
    <property type="project" value="UniProtKB-KW"/>
</dbReference>
<dbReference type="GO" id="GO:0140961">
    <property type="term" value="P:cellular detoxification of metal ion"/>
    <property type="evidence" value="ECO:0007669"/>
    <property type="project" value="EnsemblMetazoa"/>
</dbReference>
<accession>B4K7R8</accession>
<dbReference type="PRINTS" id="PR00872">
    <property type="entry name" value="MTDIPTERA"/>
</dbReference>
<dbReference type="InParanoid" id="B4K7R8"/>
<name>B4K7R8_DROMO</name>
<evidence type="ECO:0000313" key="7">
    <source>
        <dbReference type="Proteomes" id="UP000009192"/>
    </source>
</evidence>
<keyword evidence="2" id="KW-0104">Cadmium</keyword>
<evidence type="ECO:0000256" key="3">
    <source>
        <dbReference type="ARBA" id="ARBA00022723"/>
    </source>
</evidence>
<proteinExistence type="inferred from homology"/>
<dbReference type="InterPro" id="IPR000966">
    <property type="entry name" value="Metalthion_5"/>
</dbReference>
<comment type="similarity">
    <text evidence="1">Belongs to the metallothionein superfamily. Type 5 family.</text>
</comment>
<reference evidence="6 7" key="1">
    <citation type="journal article" date="2007" name="Nature">
        <title>Evolution of genes and genomes on the Drosophila phylogeny.</title>
        <authorList>
            <consortium name="Drosophila 12 Genomes Consortium"/>
            <person name="Clark A.G."/>
            <person name="Eisen M.B."/>
            <person name="Smith D.R."/>
            <person name="Bergman C.M."/>
            <person name="Oliver B."/>
            <person name="Markow T.A."/>
            <person name="Kaufman T.C."/>
            <person name="Kellis M."/>
            <person name="Gelbart W."/>
            <person name="Iyer V.N."/>
            <person name="Pollard D.A."/>
            <person name="Sackton T.B."/>
            <person name="Larracuente A.M."/>
            <person name="Singh N.D."/>
            <person name="Abad J.P."/>
            <person name="Abt D.N."/>
            <person name="Adryan B."/>
            <person name="Aguade M."/>
            <person name="Akashi H."/>
            <person name="Anderson W.W."/>
            <person name="Aquadro C.F."/>
            <person name="Ardell D.H."/>
            <person name="Arguello R."/>
            <person name="Artieri C.G."/>
            <person name="Barbash D.A."/>
            <person name="Barker D."/>
            <person name="Barsanti P."/>
            <person name="Batterham P."/>
            <person name="Batzoglou S."/>
            <person name="Begun D."/>
            <person name="Bhutkar A."/>
            <person name="Blanco E."/>
            <person name="Bosak S.A."/>
            <person name="Bradley R.K."/>
            <person name="Brand A.D."/>
            <person name="Brent M.R."/>
            <person name="Brooks A.N."/>
            <person name="Brown R.H."/>
            <person name="Butlin R.K."/>
            <person name="Caggese C."/>
            <person name="Calvi B.R."/>
            <person name="Bernardo de Carvalho A."/>
            <person name="Caspi A."/>
            <person name="Castrezana S."/>
            <person name="Celniker S.E."/>
            <person name="Chang J.L."/>
            <person name="Chapple C."/>
            <person name="Chatterji S."/>
            <person name="Chinwalla A."/>
            <person name="Civetta A."/>
            <person name="Clifton S.W."/>
            <person name="Comeron J.M."/>
            <person name="Costello J.C."/>
            <person name="Coyne J.A."/>
            <person name="Daub J."/>
            <person name="David R.G."/>
            <person name="Delcher A.L."/>
            <person name="Delehaunty K."/>
            <person name="Do C.B."/>
            <person name="Ebling H."/>
            <person name="Edwards K."/>
            <person name="Eickbush T."/>
            <person name="Evans J.D."/>
            <person name="Filipski A."/>
            <person name="Findeiss S."/>
            <person name="Freyhult E."/>
            <person name="Fulton L."/>
            <person name="Fulton R."/>
            <person name="Garcia A.C."/>
            <person name="Gardiner A."/>
            <person name="Garfield D.A."/>
            <person name="Garvin B.E."/>
            <person name="Gibson G."/>
            <person name="Gilbert D."/>
            <person name="Gnerre S."/>
            <person name="Godfrey J."/>
            <person name="Good R."/>
            <person name="Gotea V."/>
            <person name="Gravely B."/>
            <person name="Greenberg A.J."/>
            <person name="Griffiths-Jones S."/>
            <person name="Gross S."/>
            <person name="Guigo R."/>
            <person name="Gustafson E.A."/>
            <person name="Haerty W."/>
            <person name="Hahn M.W."/>
            <person name="Halligan D.L."/>
            <person name="Halpern A.L."/>
            <person name="Halter G.M."/>
            <person name="Han M.V."/>
            <person name="Heger A."/>
            <person name="Hillier L."/>
            <person name="Hinrichs A.S."/>
            <person name="Holmes I."/>
            <person name="Hoskins R.A."/>
            <person name="Hubisz M.J."/>
            <person name="Hultmark D."/>
            <person name="Huntley M.A."/>
            <person name="Jaffe D.B."/>
            <person name="Jagadeeshan S."/>
            <person name="Jeck W.R."/>
            <person name="Johnson J."/>
            <person name="Jones C.D."/>
            <person name="Jordan W.C."/>
            <person name="Karpen G.H."/>
            <person name="Kataoka E."/>
            <person name="Keightley P.D."/>
            <person name="Kheradpour P."/>
            <person name="Kirkness E.F."/>
            <person name="Koerich L.B."/>
            <person name="Kristiansen K."/>
            <person name="Kudrna D."/>
            <person name="Kulathinal R.J."/>
            <person name="Kumar S."/>
            <person name="Kwok R."/>
            <person name="Lander E."/>
            <person name="Langley C.H."/>
            <person name="Lapoint R."/>
            <person name="Lazzaro B.P."/>
            <person name="Lee S.J."/>
            <person name="Levesque L."/>
            <person name="Li R."/>
            <person name="Lin C.F."/>
            <person name="Lin M.F."/>
            <person name="Lindblad-Toh K."/>
            <person name="Llopart A."/>
            <person name="Long M."/>
            <person name="Low L."/>
            <person name="Lozovsky E."/>
            <person name="Lu J."/>
            <person name="Luo M."/>
            <person name="Machado C.A."/>
            <person name="Makalowski W."/>
            <person name="Marzo M."/>
            <person name="Matsuda M."/>
            <person name="Matzkin L."/>
            <person name="McAllister B."/>
            <person name="McBride C.S."/>
            <person name="McKernan B."/>
            <person name="McKernan K."/>
            <person name="Mendez-Lago M."/>
            <person name="Minx P."/>
            <person name="Mollenhauer M.U."/>
            <person name="Montooth K."/>
            <person name="Mount S.M."/>
            <person name="Mu X."/>
            <person name="Myers E."/>
            <person name="Negre B."/>
            <person name="Newfeld S."/>
            <person name="Nielsen R."/>
            <person name="Noor M.A."/>
            <person name="O'Grady P."/>
            <person name="Pachter L."/>
            <person name="Papaceit M."/>
            <person name="Parisi M.J."/>
            <person name="Parisi M."/>
            <person name="Parts L."/>
            <person name="Pedersen J.S."/>
            <person name="Pesole G."/>
            <person name="Phillippy A.M."/>
            <person name="Ponting C.P."/>
            <person name="Pop M."/>
            <person name="Porcelli D."/>
            <person name="Powell J.R."/>
            <person name="Prohaska S."/>
            <person name="Pruitt K."/>
            <person name="Puig M."/>
            <person name="Quesneville H."/>
            <person name="Ram K.R."/>
            <person name="Rand D."/>
            <person name="Rasmussen M.D."/>
            <person name="Reed L.K."/>
            <person name="Reenan R."/>
            <person name="Reily A."/>
            <person name="Remington K.A."/>
            <person name="Rieger T.T."/>
            <person name="Ritchie M.G."/>
            <person name="Robin C."/>
            <person name="Rogers Y.H."/>
            <person name="Rohde C."/>
            <person name="Rozas J."/>
            <person name="Rubenfield M.J."/>
            <person name="Ruiz A."/>
            <person name="Russo S."/>
            <person name="Salzberg S.L."/>
            <person name="Sanchez-Gracia A."/>
            <person name="Saranga D.J."/>
            <person name="Sato H."/>
            <person name="Schaeffer S.W."/>
            <person name="Schatz M.C."/>
            <person name="Schlenke T."/>
            <person name="Schwartz R."/>
            <person name="Segarra C."/>
            <person name="Singh R.S."/>
            <person name="Sirot L."/>
            <person name="Sirota M."/>
            <person name="Sisneros N.B."/>
            <person name="Smith C.D."/>
            <person name="Smith T.F."/>
            <person name="Spieth J."/>
            <person name="Stage D.E."/>
            <person name="Stark A."/>
            <person name="Stephan W."/>
            <person name="Strausberg R.L."/>
            <person name="Strempel S."/>
            <person name="Sturgill D."/>
            <person name="Sutton G."/>
            <person name="Sutton G.G."/>
            <person name="Tao W."/>
            <person name="Teichmann S."/>
            <person name="Tobari Y.N."/>
            <person name="Tomimura Y."/>
            <person name="Tsolas J.M."/>
            <person name="Valente V.L."/>
            <person name="Venter E."/>
            <person name="Venter J.C."/>
            <person name="Vicario S."/>
            <person name="Vieira F.G."/>
            <person name="Vilella A.J."/>
            <person name="Villasante A."/>
            <person name="Walenz B."/>
            <person name="Wang J."/>
            <person name="Wasserman M."/>
            <person name="Watts T."/>
            <person name="Wilson D."/>
            <person name="Wilson R.K."/>
            <person name="Wing R.A."/>
            <person name="Wolfner M.F."/>
            <person name="Wong A."/>
            <person name="Wong G.K."/>
            <person name="Wu C.I."/>
            <person name="Wu G."/>
            <person name="Yamamoto D."/>
            <person name="Yang H.P."/>
            <person name="Yang S.P."/>
            <person name="Yorke J.A."/>
            <person name="Yoshida K."/>
            <person name="Zdobnov E."/>
            <person name="Zhang P."/>
            <person name="Zhang Y."/>
            <person name="Zimin A.V."/>
            <person name="Baldwin J."/>
            <person name="Abdouelleil A."/>
            <person name="Abdulkadir J."/>
            <person name="Abebe A."/>
            <person name="Abera B."/>
            <person name="Abreu J."/>
            <person name="Acer S.C."/>
            <person name="Aftuck L."/>
            <person name="Alexander A."/>
            <person name="An P."/>
            <person name="Anderson E."/>
            <person name="Anderson S."/>
            <person name="Arachi H."/>
            <person name="Azer M."/>
            <person name="Bachantsang P."/>
            <person name="Barry A."/>
            <person name="Bayul T."/>
            <person name="Berlin A."/>
            <person name="Bessette D."/>
            <person name="Bloom T."/>
            <person name="Blye J."/>
            <person name="Boguslavskiy L."/>
            <person name="Bonnet C."/>
            <person name="Boukhgalter B."/>
            <person name="Bourzgui I."/>
            <person name="Brown A."/>
            <person name="Cahill P."/>
            <person name="Channer S."/>
            <person name="Cheshatsang Y."/>
            <person name="Chuda L."/>
            <person name="Citroen M."/>
            <person name="Collymore A."/>
            <person name="Cooke P."/>
            <person name="Costello M."/>
            <person name="D'Aco K."/>
            <person name="Daza R."/>
            <person name="De Haan G."/>
            <person name="DeGray S."/>
            <person name="DeMaso C."/>
            <person name="Dhargay N."/>
            <person name="Dooley K."/>
            <person name="Dooley E."/>
            <person name="Doricent M."/>
            <person name="Dorje P."/>
            <person name="Dorjee K."/>
            <person name="Dupes A."/>
            <person name="Elong R."/>
            <person name="Falk J."/>
            <person name="Farina A."/>
            <person name="Faro S."/>
            <person name="Ferguson D."/>
            <person name="Fisher S."/>
            <person name="Foley C.D."/>
            <person name="Franke A."/>
            <person name="Friedrich D."/>
            <person name="Gadbois L."/>
            <person name="Gearin G."/>
            <person name="Gearin C.R."/>
            <person name="Giannoukos G."/>
            <person name="Goode T."/>
            <person name="Graham J."/>
            <person name="Grandbois E."/>
            <person name="Grewal S."/>
            <person name="Gyaltsen K."/>
            <person name="Hafez N."/>
            <person name="Hagos B."/>
            <person name="Hall J."/>
            <person name="Henson C."/>
            <person name="Hollinger A."/>
            <person name="Honan T."/>
            <person name="Huard M.D."/>
            <person name="Hughes L."/>
            <person name="Hurhula B."/>
            <person name="Husby M.E."/>
            <person name="Kamat A."/>
            <person name="Kanga B."/>
            <person name="Kashin S."/>
            <person name="Khazanovich D."/>
            <person name="Kisner P."/>
            <person name="Lance K."/>
            <person name="Lara M."/>
            <person name="Lee W."/>
            <person name="Lennon N."/>
            <person name="Letendre F."/>
            <person name="LeVine R."/>
            <person name="Lipovsky A."/>
            <person name="Liu X."/>
            <person name="Liu J."/>
            <person name="Liu S."/>
            <person name="Lokyitsang T."/>
            <person name="Lokyitsang Y."/>
            <person name="Lubonja R."/>
            <person name="Lui A."/>
            <person name="MacDonald P."/>
            <person name="Magnisalis V."/>
            <person name="Maru K."/>
            <person name="Matthews C."/>
            <person name="McCusker W."/>
            <person name="McDonough S."/>
            <person name="Mehta T."/>
            <person name="Meldrim J."/>
            <person name="Meneus L."/>
            <person name="Mihai O."/>
            <person name="Mihalev A."/>
            <person name="Mihova T."/>
            <person name="Mittelman R."/>
            <person name="Mlenga V."/>
            <person name="Montmayeur A."/>
            <person name="Mulrain L."/>
            <person name="Navidi A."/>
            <person name="Naylor J."/>
            <person name="Negash T."/>
            <person name="Nguyen T."/>
            <person name="Nguyen N."/>
            <person name="Nicol R."/>
            <person name="Norbu C."/>
            <person name="Norbu N."/>
            <person name="Novod N."/>
            <person name="O'Neill B."/>
            <person name="Osman S."/>
            <person name="Markiewicz E."/>
            <person name="Oyono O.L."/>
            <person name="Patti C."/>
            <person name="Phunkhang P."/>
            <person name="Pierre F."/>
            <person name="Priest M."/>
            <person name="Raghuraman S."/>
            <person name="Rege F."/>
            <person name="Reyes R."/>
            <person name="Rise C."/>
            <person name="Rogov P."/>
            <person name="Ross K."/>
            <person name="Ryan E."/>
            <person name="Settipalli S."/>
            <person name="Shea T."/>
            <person name="Sherpa N."/>
            <person name="Shi L."/>
            <person name="Shih D."/>
            <person name="Sparrow T."/>
            <person name="Spaulding J."/>
            <person name="Stalker J."/>
            <person name="Stange-Thomann N."/>
            <person name="Stavropoulos S."/>
            <person name="Stone C."/>
            <person name="Strader C."/>
            <person name="Tesfaye S."/>
            <person name="Thomson T."/>
            <person name="Thoulutsang Y."/>
            <person name="Thoulutsang D."/>
            <person name="Topham K."/>
            <person name="Topping I."/>
            <person name="Tsamla T."/>
            <person name="Vassiliev H."/>
            <person name="Vo A."/>
            <person name="Wangchuk T."/>
            <person name="Wangdi T."/>
            <person name="Weiand M."/>
            <person name="Wilkinson J."/>
            <person name="Wilson A."/>
            <person name="Yadav S."/>
            <person name="Young G."/>
            <person name="Yu Q."/>
            <person name="Zembek L."/>
            <person name="Zhong D."/>
            <person name="Zimmer A."/>
            <person name="Zwirko Z."/>
            <person name="Jaffe D.B."/>
            <person name="Alvarez P."/>
            <person name="Brockman W."/>
            <person name="Butler J."/>
            <person name="Chin C."/>
            <person name="Gnerre S."/>
            <person name="Grabherr M."/>
            <person name="Kleber M."/>
            <person name="Mauceli E."/>
            <person name="MacCallum I."/>
        </authorList>
    </citation>
    <scope>NUCLEOTIDE SEQUENCE [LARGE SCALE GENOMIC DNA]</scope>
    <source>
        <strain evidence="7">Tucson 15081-1352.22</strain>
    </source>
</reference>
<dbReference type="Proteomes" id="UP000009192">
    <property type="component" value="Unassembled WGS sequence"/>
</dbReference>
<dbReference type="OrthoDB" id="7802073at2759"/>
<dbReference type="HOGENOM" id="CLU_217426_0_0_1"/>
<dbReference type="GO" id="GO:0046688">
    <property type="term" value="P:response to copper ion"/>
    <property type="evidence" value="ECO:0007669"/>
    <property type="project" value="EnsemblMetazoa"/>
</dbReference>
<gene>
    <name evidence="6" type="primary">Dmoj\MtnD</name>
    <name evidence="6" type="ORF">Dmoj_GI22235</name>
</gene>
<keyword evidence="7" id="KW-1185">Reference proteome</keyword>
<evidence type="ECO:0000256" key="5">
    <source>
        <dbReference type="ARBA" id="ARBA00023008"/>
    </source>
</evidence>
<protein>
    <submittedName>
        <fullName evidence="6">Metallothionein D</fullName>
    </submittedName>
</protein>
<evidence type="ECO:0000256" key="1">
    <source>
        <dbReference type="ARBA" id="ARBA00009641"/>
    </source>
</evidence>
<dbReference type="KEGG" id="dmo:Dmoj_GI22235"/>
<dbReference type="AlphaFoldDB" id="B4K7R8"/>
<keyword evidence="5" id="KW-0186">Copper</keyword>
<dbReference type="EMBL" id="CH933806">
    <property type="protein sequence ID" value="EDW16439.2"/>
    <property type="molecule type" value="Genomic_DNA"/>
</dbReference>
<evidence type="ECO:0000256" key="4">
    <source>
        <dbReference type="ARBA" id="ARBA00022833"/>
    </source>
</evidence>
<sequence length="99" mass="11137">MIDNTHSSSHHKWCAKYRIPSKSIKSQRQRAESTKSERTSCRTHTCKQRDINKQKMGCKACETNCQCSAIKCGDSCPCSQQCKCACKNGPKDKCCSNKN</sequence>
<evidence type="ECO:0000313" key="6">
    <source>
        <dbReference type="EMBL" id="EDW16439.2"/>
    </source>
</evidence>
<evidence type="ECO:0000256" key="2">
    <source>
        <dbReference type="ARBA" id="ARBA00022539"/>
    </source>
</evidence>
<organism evidence="6 7">
    <name type="scientific">Drosophila mojavensis</name>
    <name type="common">Fruit fly</name>
    <dbReference type="NCBI Taxonomy" id="7230"/>
    <lineage>
        <taxon>Eukaryota</taxon>
        <taxon>Metazoa</taxon>
        <taxon>Ecdysozoa</taxon>
        <taxon>Arthropoda</taxon>
        <taxon>Hexapoda</taxon>
        <taxon>Insecta</taxon>
        <taxon>Pterygota</taxon>
        <taxon>Neoptera</taxon>
        <taxon>Endopterygota</taxon>
        <taxon>Diptera</taxon>
        <taxon>Brachycera</taxon>
        <taxon>Muscomorpha</taxon>
        <taxon>Ephydroidea</taxon>
        <taxon>Drosophilidae</taxon>
        <taxon>Drosophila</taxon>
    </lineage>
</organism>